<dbReference type="GO" id="GO:0016787">
    <property type="term" value="F:hydrolase activity"/>
    <property type="evidence" value="ECO:0007669"/>
    <property type="project" value="UniProtKB-KW"/>
</dbReference>
<keyword evidence="2 12" id="KW-0547">Nucleotide-binding</keyword>
<dbReference type="NCBIfam" id="TIGR00416">
    <property type="entry name" value="sms"/>
    <property type="match status" value="1"/>
</dbReference>
<dbReference type="AlphaFoldDB" id="A0A7C5RJZ9"/>
<dbReference type="SMART" id="SM00382">
    <property type="entry name" value="AAA"/>
    <property type="match status" value="1"/>
</dbReference>
<dbReference type="InterPro" id="IPR004504">
    <property type="entry name" value="DNA_repair_RadA"/>
</dbReference>
<feature type="domain" description="RecA family profile 1" evidence="13">
    <location>
        <begin position="74"/>
        <end position="223"/>
    </location>
</feature>
<evidence type="ECO:0000256" key="12">
    <source>
        <dbReference type="RuleBase" id="RU003555"/>
    </source>
</evidence>
<dbReference type="GO" id="GO:0003684">
    <property type="term" value="F:damaged DNA binding"/>
    <property type="evidence" value="ECO:0007669"/>
    <property type="project" value="InterPro"/>
</dbReference>
<keyword evidence="7 12" id="KW-0067">ATP-binding</keyword>
<evidence type="ECO:0000313" key="14">
    <source>
        <dbReference type="EMBL" id="HGU40117.1"/>
    </source>
</evidence>
<name>A0A7C5RJZ9_9BACT</name>
<dbReference type="PANTHER" id="PTHR32472:SF10">
    <property type="entry name" value="DNA REPAIR PROTEIN RADA-LIKE PROTEIN"/>
    <property type="match status" value="1"/>
</dbReference>
<evidence type="ECO:0000256" key="8">
    <source>
        <dbReference type="ARBA" id="ARBA00023016"/>
    </source>
</evidence>
<keyword evidence="9 12" id="KW-0238">DNA-binding</keyword>
<evidence type="ECO:0000256" key="1">
    <source>
        <dbReference type="ARBA" id="ARBA00022723"/>
    </source>
</evidence>
<sequence length="467" mass="51105">MPKQKIVYVCDKCGYESPKWFGRCPVCGEWNSAKEFKLKNTSAESISQEVIEPAGNGQPIPRFFDLTSALGRVETRRTKIGIENLDTLLNGGIVPGQVILLGGEPGVGKSTLALQICERVASEDRRAYYVSGEESVQQVALRAKRLNISNPGIVLSSETRIEKILEAIEVDRTALLVIDSIQTLSSEDIDSPVGGIVQIRAVVEKVRLFSKRYGIPALLIAHVTKEGIIAGPKLVEHVVDTVIYFEGERTTDFRILRVQKNRYGPSGELTVFQMTQQGLEGLSEDSLITYTDASGNVFTSVFEGLRPINVQIQALVSRVKLASGRRIAHGIDIRKLIIISAVLSKHLNLPLDFHDIYLNVSGGLNITDPGCELAIAGAIISSFLDVYVGDTLMIGEIGLDGSVRSALNVPKRVENAKSLKISTIVVPKASSPEWKSVTRDNTSKLIKIGNVRELFELIIERKDGQKS</sequence>
<keyword evidence="10 12" id="KW-0234">DNA repair</keyword>
<gene>
    <name evidence="14" type="primary">radA</name>
    <name evidence="14" type="ORF">ENT77_02845</name>
</gene>
<dbReference type="InterPro" id="IPR041166">
    <property type="entry name" value="Rubredoxin_2"/>
</dbReference>
<dbReference type="GO" id="GO:0005829">
    <property type="term" value="C:cytosol"/>
    <property type="evidence" value="ECO:0007669"/>
    <property type="project" value="TreeGrafter"/>
</dbReference>
<evidence type="ECO:0000256" key="2">
    <source>
        <dbReference type="ARBA" id="ARBA00022741"/>
    </source>
</evidence>
<keyword evidence="8" id="KW-0346">Stress response</keyword>
<dbReference type="Pfam" id="PF18073">
    <property type="entry name" value="Zn_ribbon_LapB"/>
    <property type="match status" value="1"/>
</dbReference>
<dbReference type="GO" id="GO:0140664">
    <property type="term" value="F:ATP-dependent DNA damage sensor activity"/>
    <property type="evidence" value="ECO:0007669"/>
    <property type="project" value="InterPro"/>
</dbReference>
<evidence type="ECO:0000256" key="5">
    <source>
        <dbReference type="ARBA" id="ARBA00022801"/>
    </source>
</evidence>
<dbReference type="SUPFAM" id="SSF52540">
    <property type="entry name" value="P-loop containing nucleoside triphosphate hydrolases"/>
    <property type="match status" value="1"/>
</dbReference>
<proteinExistence type="inferred from homology"/>
<keyword evidence="4 12" id="KW-0863">Zinc-finger</keyword>
<evidence type="ECO:0000256" key="6">
    <source>
        <dbReference type="ARBA" id="ARBA00022833"/>
    </source>
</evidence>
<evidence type="ECO:0000256" key="7">
    <source>
        <dbReference type="ARBA" id="ARBA00022840"/>
    </source>
</evidence>
<comment type="similarity">
    <text evidence="12">Belongs to the RecA family. RadA subfamily.</text>
</comment>
<dbReference type="PANTHER" id="PTHR32472">
    <property type="entry name" value="DNA REPAIR PROTEIN RADA"/>
    <property type="match status" value="1"/>
</dbReference>
<dbReference type="InterPro" id="IPR027417">
    <property type="entry name" value="P-loop_NTPase"/>
</dbReference>
<dbReference type="PROSITE" id="PS50162">
    <property type="entry name" value="RECA_2"/>
    <property type="match status" value="1"/>
</dbReference>
<dbReference type="GO" id="GO:0000725">
    <property type="term" value="P:recombinational repair"/>
    <property type="evidence" value="ECO:0007669"/>
    <property type="project" value="TreeGrafter"/>
</dbReference>
<reference evidence="14" key="1">
    <citation type="journal article" date="2020" name="mSystems">
        <title>Genome- and Community-Level Interaction Insights into Carbon Utilization and Element Cycling Functions of Hydrothermarchaeota in Hydrothermal Sediment.</title>
        <authorList>
            <person name="Zhou Z."/>
            <person name="Liu Y."/>
            <person name="Xu W."/>
            <person name="Pan J."/>
            <person name="Luo Z.H."/>
            <person name="Li M."/>
        </authorList>
    </citation>
    <scope>NUCLEOTIDE SEQUENCE [LARGE SCALE GENOMIC DNA]</scope>
    <source>
        <strain evidence="14">SpSt-609</strain>
    </source>
</reference>
<accession>A0A7C5RJZ9</accession>
<keyword evidence="5" id="KW-0378">Hydrolase</keyword>
<dbReference type="GO" id="GO:0005524">
    <property type="term" value="F:ATP binding"/>
    <property type="evidence" value="ECO:0007669"/>
    <property type="project" value="UniProtKB-UniRule"/>
</dbReference>
<evidence type="ECO:0000256" key="3">
    <source>
        <dbReference type="ARBA" id="ARBA00022763"/>
    </source>
</evidence>
<dbReference type="PRINTS" id="PR01874">
    <property type="entry name" value="DNAREPAIRADA"/>
</dbReference>
<dbReference type="SUPFAM" id="SSF54211">
    <property type="entry name" value="Ribosomal protein S5 domain 2-like"/>
    <property type="match status" value="1"/>
</dbReference>
<dbReference type="Gene3D" id="3.40.50.300">
    <property type="entry name" value="P-loop containing nucleotide triphosphate hydrolases"/>
    <property type="match status" value="1"/>
</dbReference>
<dbReference type="EMBL" id="DSZY01000014">
    <property type="protein sequence ID" value="HGU40117.1"/>
    <property type="molecule type" value="Genomic_DNA"/>
</dbReference>
<evidence type="ECO:0000256" key="10">
    <source>
        <dbReference type="ARBA" id="ARBA00023204"/>
    </source>
</evidence>
<evidence type="ECO:0000259" key="13">
    <source>
        <dbReference type="PROSITE" id="PS50162"/>
    </source>
</evidence>
<dbReference type="Gene3D" id="3.30.230.10">
    <property type="match status" value="1"/>
</dbReference>
<dbReference type="InterPro" id="IPR014721">
    <property type="entry name" value="Ribsml_uS5_D2-typ_fold_subgr"/>
</dbReference>
<dbReference type="GO" id="GO:0008270">
    <property type="term" value="F:zinc ion binding"/>
    <property type="evidence" value="ECO:0007669"/>
    <property type="project" value="UniProtKB-KW"/>
</dbReference>
<evidence type="ECO:0000256" key="11">
    <source>
        <dbReference type="NCBIfam" id="TIGR00416"/>
    </source>
</evidence>
<evidence type="ECO:0000256" key="4">
    <source>
        <dbReference type="ARBA" id="ARBA00022771"/>
    </source>
</evidence>
<keyword evidence="3 12" id="KW-0227">DNA damage</keyword>
<comment type="function">
    <text evidence="12">DNA-dependent ATPase involved in processing of recombination intermediates, plays a role in repairing DNA breaks. Stimulates the branch migration of RecA-mediated strand transfer reactions, allowing the 3' invading strand to extend heteroduplex DNA faster. Binds ssDNA in the presence of ADP but not other nucleotides, has ATPase activity that is stimulated by ssDNA and various branched DNA structures, but inhibited by SSB. Does not have RecA's homology-searching function.</text>
</comment>
<evidence type="ECO:0000256" key="9">
    <source>
        <dbReference type="ARBA" id="ARBA00023125"/>
    </source>
</evidence>
<keyword evidence="6 12" id="KW-0862">Zinc</keyword>
<dbReference type="Pfam" id="PF13481">
    <property type="entry name" value="AAA_25"/>
    <property type="match status" value="1"/>
</dbReference>
<dbReference type="InterPro" id="IPR020568">
    <property type="entry name" value="Ribosomal_Su5_D2-typ_SF"/>
</dbReference>
<keyword evidence="1 12" id="KW-0479">Metal-binding</keyword>
<dbReference type="InterPro" id="IPR003593">
    <property type="entry name" value="AAA+_ATPase"/>
</dbReference>
<comment type="caution">
    <text evidence="14">The sequence shown here is derived from an EMBL/GenBank/DDBJ whole genome shotgun (WGS) entry which is preliminary data.</text>
</comment>
<protein>
    <recommendedName>
        <fullName evidence="11 12">DNA repair protein RadA</fullName>
    </recommendedName>
</protein>
<dbReference type="InterPro" id="IPR020588">
    <property type="entry name" value="RecA_ATP-bd"/>
</dbReference>
<organism evidence="14">
    <name type="scientific">Fervidobacterium thailandense</name>
    <dbReference type="NCBI Taxonomy" id="1008305"/>
    <lineage>
        <taxon>Bacteria</taxon>
        <taxon>Thermotogati</taxon>
        <taxon>Thermotogota</taxon>
        <taxon>Thermotogae</taxon>
        <taxon>Thermotogales</taxon>
        <taxon>Fervidobacteriaceae</taxon>
        <taxon>Fervidobacterium</taxon>
    </lineage>
</organism>